<reference evidence="1 2" key="1">
    <citation type="submission" date="2024-09" db="EMBL/GenBank/DDBJ databases">
        <title>Rethinking Asexuality: The Enigmatic Case of Functional Sexual Genes in Lepraria (Stereocaulaceae).</title>
        <authorList>
            <person name="Doellman M."/>
            <person name="Sun Y."/>
            <person name="Barcenas-Pena A."/>
            <person name="Lumbsch H.T."/>
            <person name="Grewe F."/>
        </authorList>
    </citation>
    <scope>NUCLEOTIDE SEQUENCE [LARGE SCALE GENOMIC DNA]</scope>
    <source>
        <strain evidence="1 2">Mercado 3170</strain>
    </source>
</reference>
<organism evidence="1 2">
    <name type="scientific">Stereocaulon virgatum</name>
    <dbReference type="NCBI Taxonomy" id="373712"/>
    <lineage>
        <taxon>Eukaryota</taxon>
        <taxon>Fungi</taxon>
        <taxon>Dikarya</taxon>
        <taxon>Ascomycota</taxon>
        <taxon>Pezizomycotina</taxon>
        <taxon>Lecanoromycetes</taxon>
        <taxon>OSLEUM clade</taxon>
        <taxon>Lecanoromycetidae</taxon>
        <taxon>Lecanorales</taxon>
        <taxon>Lecanorineae</taxon>
        <taxon>Stereocaulaceae</taxon>
        <taxon>Stereocaulon</taxon>
    </lineage>
</organism>
<protein>
    <submittedName>
        <fullName evidence="1">Uncharacterized protein</fullName>
    </submittedName>
</protein>
<accession>A0ABR4A643</accession>
<gene>
    <name evidence="1" type="ORF">N7G274_006512</name>
</gene>
<dbReference type="Proteomes" id="UP001590950">
    <property type="component" value="Unassembled WGS sequence"/>
</dbReference>
<comment type="caution">
    <text evidence="1">The sequence shown here is derived from an EMBL/GenBank/DDBJ whole genome shotgun (WGS) entry which is preliminary data.</text>
</comment>
<evidence type="ECO:0000313" key="2">
    <source>
        <dbReference type="Proteomes" id="UP001590950"/>
    </source>
</evidence>
<evidence type="ECO:0000313" key="1">
    <source>
        <dbReference type="EMBL" id="KAL2040533.1"/>
    </source>
</evidence>
<dbReference type="Pfam" id="PF23867">
    <property type="entry name" value="Mmc1_N"/>
    <property type="match status" value="1"/>
</dbReference>
<sequence>MPLKQPVSLIDRAVASCVRSPFVCPSCRFREAYSIKASPNWIRVFSKPRVQNVDFRSASTTASVTAVNAKREIPHVFRRLHASLKALETVAGVYVNTSQLRLALRGTESEDAITRVAGKNSMQCCQFDLRADVRDSPRTQSSIRST</sequence>
<name>A0ABR4A643_9LECA</name>
<proteinExistence type="predicted"/>
<keyword evidence="2" id="KW-1185">Reference proteome</keyword>
<dbReference type="EMBL" id="JBEFKJ010000020">
    <property type="protein sequence ID" value="KAL2040533.1"/>
    <property type="molecule type" value="Genomic_DNA"/>
</dbReference>